<evidence type="ECO:0000313" key="3">
    <source>
        <dbReference type="EMBL" id="MFB9888092.1"/>
    </source>
</evidence>
<feature type="region of interest" description="Disordered" evidence="2">
    <location>
        <begin position="146"/>
        <end position="175"/>
    </location>
</feature>
<dbReference type="SUPFAM" id="SSF82771">
    <property type="entry name" value="GIY-YIG endonuclease"/>
    <property type="match status" value="1"/>
</dbReference>
<dbReference type="RefSeq" id="WP_027312469.1">
    <property type="nucleotide sequence ID" value="NZ_JAUESS010000001.1"/>
</dbReference>
<evidence type="ECO:0000256" key="1">
    <source>
        <dbReference type="SAM" id="Coils"/>
    </source>
</evidence>
<proteinExistence type="predicted"/>
<accession>A0ABV5ZFM2</accession>
<feature type="coiled-coil region" evidence="1">
    <location>
        <begin position="224"/>
        <end position="260"/>
    </location>
</feature>
<name>A0ABV5ZFM2_9GAMM</name>
<feature type="region of interest" description="Disordered" evidence="2">
    <location>
        <begin position="195"/>
        <end position="220"/>
    </location>
</feature>
<sequence length="277" mass="30753">MIIFKIVNRITEQTYLGSAKSDVFARWQEYVKAAEAGLDFPLYDDIRQHGEQAFEVLEIDFAESREELQELELYYMVELRARSLKGYKFAPSKLIPAAMLGISQEEWEAANQSAKAVVEEPVEEAPAEPAKDLRNSNLAATIAALRTQQNAPRRRSKAAADTSSPSLGRAKQDAKIEQVSLDAGLDSSLLASLQSAPANTKTSSNSEAVLPTGRARSSTKEKRIREALAKEREAREAAKLAQIEAERDEMATILANINAREKNSRATLRARRQRNGY</sequence>
<protein>
    <submittedName>
        <fullName evidence="3">GIY-YIG nuclease family protein</fullName>
    </submittedName>
</protein>
<dbReference type="EMBL" id="JBHLZN010000009">
    <property type="protein sequence ID" value="MFB9888092.1"/>
    <property type="molecule type" value="Genomic_DNA"/>
</dbReference>
<reference evidence="3 4" key="1">
    <citation type="submission" date="2024-09" db="EMBL/GenBank/DDBJ databases">
        <authorList>
            <person name="Sun Q."/>
            <person name="Mori K."/>
        </authorList>
    </citation>
    <scope>NUCLEOTIDE SEQUENCE [LARGE SCALE GENOMIC DNA]</scope>
    <source>
        <strain evidence="3 4">ATCC 51285</strain>
    </source>
</reference>
<dbReference type="Gene3D" id="3.40.1440.10">
    <property type="entry name" value="GIY-YIG endonuclease"/>
    <property type="match status" value="1"/>
</dbReference>
<gene>
    <name evidence="3" type="ORF">ACFFLH_16880</name>
</gene>
<keyword evidence="4" id="KW-1185">Reference proteome</keyword>
<organism evidence="3 4">
    <name type="scientific">Balneatrix alpica</name>
    <dbReference type="NCBI Taxonomy" id="75684"/>
    <lineage>
        <taxon>Bacteria</taxon>
        <taxon>Pseudomonadati</taxon>
        <taxon>Pseudomonadota</taxon>
        <taxon>Gammaproteobacteria</taxon>
        <taxon>Oceanospirillales</taxon>
        <taxon>Balneatrichaceae</taxon>
        <taxon>Balneatrix</taxon>
    </lineage>
</organism>
<evidence type="ECO:0000313" key="4">
    <source>
        <dbReference type="Proteomes" id="UP001589628"/>
    </source>
</evidence>
<dbReference type="InterPro" id="IPR035901">
    <property type="entry name" value="GIY-YIG_endonuc_sf"/>
</dbReference>
<dbReference type="CDD" id="cd10443">
    <property type="entry name" value="GIY-YIG_HE_Tlr8p_PBC-V_like"/>
    <property type="match status" value="1"/>
</dbReference>
<comment type="caution">
    <text evidence="3">The sequence shown here is derived from an EMBL/GenBank/DDBJ whole genome shotgun (WGS) entry which is preliminary data.</text>
</comment>
<keyword evidence="1" id="KW-0175">Coiled coil</keyword>
<evidence type="ECO:0000256" key="2">
    <source>
        <dbReference type="SAM" id="MobiDB-lite"/>
    </source>
</evidence>
<dbReference type="Proteomes" id="UP001589628">
    <property type="component" value="Unassembled WGS sequence"/>
</dbReference>